<dbReference type="InterPro" id="IPR003870">
    <property type="entry name" value="DUF222"/>
</dbReference>
<feature type="domain" description="HNH nuclease" evidence="2">
    <location>
        <begin position="508"/>
        <end position="560"/>
    </location>
</feature>
<accession>A0ABV5YN68</accession>
<evidence type="ECO:0000313" key="3">
    <source>
        <dbReference type="EMBL" id="MFB9836510.1"/>
    </source>
</evidence>
<dbReference type="EMBL" id="JBHLZP010000284">
    <property type="protein sequence ID" value="MFB9836510.1"/>
    <property type="molecule type" value="Genomic_DNA"/>
</dbReference>
<dbReference type="Proteomes" id="UP001589627">
    <property type="component" value="Unassembled WGS sequence"/>
</dbReference>
<proteinExistence type="predicted"/>
<feature type="compositionally biased region" description="Basic and acidic residues" evidence="1">
    <location>
        <begin position="302"/>
        <end position="312"/>
    </location>
</feature>
<comment type="caution">
    <text evidence="3">The sequence shown here is derived from an EMBL/GenBank/DDBJ whole genome shotgun (WGS) entry which is preliminary data.</text>
</comment>
<dbReference type="InterPro" id="IPR003615">
    <property type="entry name" value="HNH_nuc"/>
</dbReference>
<dbReference type="SMART" id="SM00507">
    <property type="entry name" value="HNHc"/>
    <property type="match status" value="1"/>
</dbReference>
<sequence length="595" mass="64313">MSDHELVETMVAARRLASQMQAVELAAVAALVRRRFAEGAGRGTNGVVEALSPADYVYDEVAEALTLTATAADGLIRFATELTERLPATYSALAAGDIDYLKARTMWHATDQVDEKLARTIEAKVLPKAPEQTTGQIRAKIRRLIKRLDPEEADRRREEAEKRRGVELIESEDGTAHLRGVDLPADAASAAYGRVAAIATGLRRDGDDRTIGQLRADVFLGLLRGTFTTSEPPADPTDRPASTPAAGNPGWTAVDDAIADIIAETARTELTTLTHALDAPHLATHPTSAAVEDLIARAEARISHSLTDHPTTDKPTTNRPMTSRPTTDRPMTNGPTTDRPVTDRPTTNRPTANRPMTDRSTTDHPVTDQPTTDWFLGSGSLKGRSLTTATGTFHETDCDSEFSIARAGTRGSGPSLDPTSALGERHRDVGYLIAQAGARIKRSLTDLRHRWCVPGPAPGTAPAAASGGGARPPDATATEKVSDRGAGPAPGGQVRSTHGVAGYRPSAAMRRLIEHRDRRCCFPGCRRPVQHCDADHTTPYHRGGPTCTCNLAMLCRRHHRAKQTMGWRMEHLWPGVILWITPTGRWRITAPADRE</sequence>
<dbReference type="Gene3D" id="1.10.30.50">
    <property type="match status" value="1"/>
</dbReference>
<organism evidence="3 4">
    <name type="scientific">Actinoallomurus acaciae</name>
    <dbReference type="NCBI Taxonomy" id="502577"/>
    <lineage>
        <taxon>Bacteria</taxon>
        <taxon>Bacillati</taxon>
        <taxon>Actinomycetota</taxon>
        <taxon>Actinomycetes</taxon>
        <taxon>Streptosporangiales</taxon>
        <taxon>Thermomonosporaceae</taxon>
        <taxon>Actinoallomurus</taxon>
    </lineage>
</organism>
<dbReference type="CDD" id="cd00085">
    <property type="entry name" value="HNHc"/>
    <property type="match status" value="1"/>
</dbReference>
<feature type="compositionally biased region" description="Basic and acidic residues" evidence="1">
    <location>
        <begin position="356"/>
        <end position="366"/>
    </location>
</feature>
<keyword evidence="4" id="KW-1185">Reference proteome</keyword>
<feature type="region of interest" description="Disordered" evidence="1">
    <location>
        <begin position="302"/>
        <end position="381"/>
    </location>
</feature>
<dbReference type="Pfam" id="PF02720">
    <property type="entry name" value="DUF222"/>
    <property type="match status" value="1"/>
</dbReference>
<feature type="compositionally biased region" description="Polar residues" evidence="1">
    <location>
        <begin position="313"/>
        <end position="334"/>
    </location>
</feature>
<evidence type="ECO:0000256" key="1">
    <source>
        <dbReference type="SAM" id="MobiDB-lite"/>
    </source>
</evidence>
<reference evidence="3 4" key="1">
    <citation type="submission" date="2024-09" db="EMBL/GenBank/DDBJ databases">
        <authorList>
            <person name="Sun Q."/>
            <person name="Mori K."/>
        </authorList>
    </citation>
    <scope>NUCLEOTIDE SEQUENCE [LARGE SCALE GENOMIC DNA]</scope>
    <source>
        <strain evidence="3 4">TBRC 0563</strain>
    </source>
</reference>
<evidence type="ECO:0000259" key="2">
    <source>
        <dbReference type="SMART" id="SM00507"/>
    </source>
</evidence>
<feature type="compositionally biased region" description="Low complexity" evidence="1">
    <location>
        <begin position="335"/>
        <end position="351"/>
    </location>
</feature>
<feature type="region of interest" description="Disordered" evidence="1">
    <location>
        <begin position="458"/>
        <end position="499"/>
    </location>
</feature>
<evidence type="ECO:0000313" key="4">
    <source>
        <dbReference type="Proteomes" id="UP001589627"/>
    </source>
</evidence>
<name>A0ABV5YN68_9ACTN</name>
<protein>
    <submittedName>
        <fullName evidence="3">DUF222 domain-containing protein</fullName>
    </submittedName>
</protein>
<dbReference type="RefSeq" id="WP_378209323.1">
    <property type="nucleotide sequence ID" value="NZ_JBHLZP010000284.1"/>
</dbReference>
<feature type="region of interest" description="Disordered" evidence="1">
    <location>
        <begin position="227"/>
        <end position="251"/>
    </location>
</feature>
<gene>
    <name evidence="3" type="ORF">ACFFNX_30485</name>
</gene>